<sequence length="434" mass="49137">MTVAAPTKHRIPDDVANLLVQPRAYADGEIHEAYKWLRQNEPFGVAEVEGVDPFWVATRHADILEISRQNALFHNGDRSPTLTSQEVDRKVREMMGGSPHLLRTLIHMDEPDHMKYRLLTQAWFLPQNLRAMEDRIRVIAKAAVERMAATGGQCDFVNQVALHFPLHVVMSILGVPEEDEPRMLKLTQELFGAADPELGRNRDADFMNKEAAEERPFDMGVITDFFMYFRALSERKRANPTDDLATLIANARIDGQPISDLEAMSYYIIVATAGHDTTSSSTAGALWALAENPGELAKVKKDPSLIPGLVEESIRWTTPVKTFMRTVTEDTEFADRSLKKNDWLMLCYASGNRDEAVFDNPYQFQVDRKPNKQLAFGYGAHVCLGQHLARMEMRILWEELLPRLSELELAGEPAMSEAVFVNGPKRLPIRFKMD</sequence>
<dbReference type="GO" id="GO:0006707">
    <property type="term" value="P:cholesterol catabolic process"/>
    <property type="evidence" value="ECO:0007669"/>
    <property type="project" value="TreeGrafter"/>
</dbReference>
<keyword evidence="10" id="KW-1185">Reference proteome</keyword>
<dbReference type="PRINTS" id="PR00359">
    <property type="entry name" value="BP450"/>
</dbReference>
<dbReference type="GO" id="GO:0020037">
    <property type="term" value="F:heme binding"/>
    <property type="evidence" value="ECO:0007669"/>
    <property type="project" value="InterPro"/>
</dbReference>
<evidence type="ECO:0000256" key="6">
    <source>
        <dbReference type="ARBA" id="ARBA00023033"/>
    </source>
</evidence>
<proteinExistence type="inferred from homology"/>
<evidence type="ECO:0000256" key="3">
    <source>
        <dbReference type="ARBA" id="ARBA00022723"/>
    </source>
</evidence>
<dbReference type="GO" id="GO:0005506">
    <property type="term" value="F:iron ion binding"/>
    <property type="evidence" value="ECO:0007669"/>
    <property type="project" value="InterPro"/>
</dbReference>
<keyword evidence="2 8" id="KW-0349">Heme</keyword>
<dbReference type="AlphaFoldDB" id="A0A328AE76"/>
<dbReference type="PROSITE" id="PS00086">
    <property type="entry name" value="CYTOCHROME_P450"/>
    <property type="match status" value="1"/>
</dbReference>
<evidence type="ECO:0000256" key="2">
    <source>
        <dbReference type="ARBA" id="ARBA00022617"/>
    </source>
</evidence>
<evidence type="ECO:0000256" key="5">
    <source>
        <dbReference type="ARBA" id="ARBA00023004"/>
    </source>
</evidence>
<dbReference type="SUPFAM" id="SSF48264">
    <property type="entry name" value="Cytochrome P450"/>
    <property type="match status" value="1"/>
</dbReference>
<gene>
    <name evidence="9" type="ORF">DJ017_00365</name>
</gene>
<dbReference type="GO" id="GO:0008395">
    <property type="term" value="F:steroid hydroxylase activity"/>
    <property type="evidence" value="ECO:0007669"/>
    <property type="project" value="TreeGrafter"/>
</dbReference>
<keyword evidence="5 8" id="KW-0408">Iron</keyword>
<evidence type="ECO:0000256" key="1">
    <source>
        <dbReference type="ARBA" id="ARBA00010617"/>
    </source>
</evidence>
<keyword evidence="3 8" id="KW-0479">Metal-binding</keyword>
<name>A0A328AE76_9CAUL</name>
<dbReference type="EMBL" id="QFYQ01000001">
    <property type="protein sequence ID" value="RAK53092.1"/>
    <property type="molecule type" value="Genomic_DNA"/>
</dbReference>
<evidence type="ECO:0000256" key="8">
    <source>
        <dbReference type="RuleBase" id="RU000461"/>
    </source>
</evidence>
<dbReference type="FunFam" id="1.10.630.10:FF:000018">
    <property type="entry name" value="Cytochrome P450 monooxygenase"/>
    <property type="match status" value="1"/>
</dbReference>
<dbReference type="Pfam" id="PF00067">
    <property type="entry name" value="p450"/>
    <property type="match status" value="1"/>
</dbReference>
<dbReference type="InterPro" id="IPR036396">
    <property type="entry name" value="Cyt_P450_sf"/>
</dbReference>
<comment type="similarity">
    <text evidence="1 8">Belongs to the cytochrome P450 family.</text>
</comment>
<keyword evidence="6 8" id="KW-0503">Monooxygenase</keyword>
<accession>A0A328AE76</accession>
<keyword evidence="4 8" id="KW-0560">Oxidoreductase</keyword>
<dbReference type="CDD" id="cd11033">
    <property type="entry name" value="CYP142-like"/>
    <property type="match status" value="1"/>
</dbReference>
<organism evidence="9 10">
    <name type="scientific">Phenylobacterium soli</name>
    <dbReference type="NCBI Taxonomy" id="2170551"/>
    <lineage>
        <taxon>Bacteria</taxon>
        <taxon>Pseudomonadati</taxon>
        <taxon>Pseudomonadota</taxon>
        <taxon>Alphaproteobacteria</taxon>
        <taxon>Caulobacterales</taxon>
        <taxon>Caulobacteraceae</taxon>
        <taxon>Phenylobacterium</taxon>
    </lineage>
</organism>
<evidence type="ECO:0000313" key="9">
    <source>
        <dbReference type="EMBL" id="RAK53092.1"/>
    </source>
</evidence>
<dbReference type="PRINTS" id="PR00385">
    <property type="entry name" value="P450"/>
</dbReference>
<evidence type="ECO:0000313" key="10">
    <source>
        <dbReference type="Proteomes" id="UP000249254"/>
    </source>
</evidence>
<dbReference type="InterPro" id="IPR002397">
    <property type="entry name" value="Cyt_P450_B"/>
</dbReference>
<dbReference type="GO" id="GO:0036199">
    <property type="term" value="F:cholest-4-en-3-one 26-monooxygenase activity"/>
    <property type="evidence" value="ECO:0007669"/>
    <property type="project" value="TreeGrafter"/>
</dbReference>
<dbReference type="InterPro" id="IPR001128">
    <property type="entry name" value="Cyt_P450"/>
</dbReference>
<dbReference type="RefSeq" id="WP_111526845.1">
    <property type="nucleotide sequence ID" value="NZ_JBHRSG010000001.1"/>
</dbReference>
<dbReference type="PANTHER" id="PTHR46696:SF4">
    <property type="entry name" value="BIOTIN BIOSYNTHESIS CYTOCHROME P450"/>
    <property type="match status" value="1"/>
</dbReference>
<dbReference type="PANTHER" id="PTHR46696">
    <property type="entry name" value="P450, PUTATIVE (EUROFUNG)-RELATED"/>
    <property type="match status" value="1"/>
</dbReference>
<comment type="caution">
    <text evidence="9">The sequence shown here is derived from an EMBL/GenBank/DDBJ whole genome shotgun (WGS) entry which is preliminary data.</text>
</comment>
<evidence type="ECO:0000256" key="4">
    <source>
        <dbReference type="ARBA" id="ARBA00023002"/>
    </source>
</evidence>
<evidence type="ECO:0000256" key="7">
    <source>
        <dbReference type="ARBA" id="ARBA00043906"/>
    </source>
</evidence>
<dbReference type="InterPro" id="IPR017972">
    <property type="entry name" value="Cyt_P450_CS"/>
</dbReference>
<reference evidence="10" key="1">
    <citation type="submission" date="2018-05" db="EMBL/GenBank/DDBJ databases">
        <authorList>
            <person name="Li X."/>
        </authorList>
    </citation>
    <scope>NUCLEOTIDE SEQUENCE [LARGE SCALE GENOMIC DNA]</scope>
    <source>
        <strain evidence="10">LX32</strain>
    </source>
</reference>
<dbReference type="Gene3D" id="1.10.630.10">
    <property type="entry name" value="Cytochrome P450"/>
    <property type="match status" value="1"/>
</dbReference>
<comment type="function">
    <text evidence="7">Cytochromes P450 are a group of heme-thiolate monooxygenases. They oxidize a variety of structurally unrelated compounds, including steroids, fatty acids, and xenobiotics.</text>
</comment>
<dbReference type="OrthoDB" id="9801155at2"/>
<dbReference type="Proteomes" id="UP000249254">
    <property type="component" value="Unassembled WGS sequence"/>
</dbReference>
<protein>
    <submittedName>
        <fullName evidence="9">Cytochrome P450</fullName>
    </submittedName>
</protein>